<keyword evidence="1" id="KW-0472">Membrane</keyword>
<gene>
    <name evidence="3" type="ORF">SAMN04488498_1395</name>
</gene>
<reference evidence="3 4" key="1">
    <citation type="submission" date="2016-10" db="EMBL/GenBank/DDBJ databases">
        <authorList>
            <person name="Varghese N."/>
            <person name="Submissions S."/>
        </authorList>
    </citation>
    <scope>NUCLEOTIDE SEQUENCE [LARGE SCALE GENOMIC DNA]</scope>
    <source>
        <strain evidence="3 4">DSM 21822</strain>
    </source>
</reference>
<evidence type="ECO:0000256" key="1">
    <source>
        <dbReference type="SAM" id="Phobius"/>
    </source>
</evidence>
<sequence>MRLKAFAAALSCALSFFASAASAETLTFGQNPDVIRIPHDISITRVSIRVDGFKVGGSADYCLAMYRQVEPVYPIEQPIGRGGFIEPVCFNTVRSKAVDGWVYPITPTNEPVLVPAGDWEQHVDLTRTPVFVPEGTTFVCGSLGTVSSILPSGSIDGTCVVEYHRYKPGTPRYRFLRLPFYDQMFSADKPLVTSYFQSYTGGRSLEIASAVAYIGNNHHDSHMEACLKRSRHGLETERFCFPPADQDSPGQITLNWRIHQGERLALDCHYPPSDKVSSGDCAIYLVAKLPDDLKLSPENSFRDYGELPRDYVTDWCEATAKVVTEEIVHNPMLCLGKEGDTCSHAQKMTNCVASLDLWSFPKASCMADNSCYLPTHRLEGLLGLLGILGAVGIAALARRMA</sequence>
<evidence type="ECO:0000313" key="3">
    <source>
        <dbReference type="EMBL" id="SFL14076.1"/>
    </source>
</evidence>
<feature type="transmembrane region" description="Helical" evidence="1">
    <location>
        <begin position="380"/>
        <end position="397"/>
    </location>
</feature>
<dbReference type="EMBL" id="FOSL01000039">
    <property type="protein sequence ID" value="SFL14076.1"/>
    <property type="molecule type" value="Genomic_DNA"/>
</dbReference>
<feature type="signal peptide" evidence="2">
    <location>
        <begin position="1"/>
        <end position="20"/>
    </location>
</feature>
<evidence type="ECO:0000313" key="4">
    <source>
        <dbReference type="Proteomes" id="UP000323300"/>
    </source>
</evidence>
<evidence type="ECO:0000256" key="2">
    <source>
        <dbReference type="SAM" id="SignalP"/>
    </source>
</evidence>
<dbReference type="AlphaFoldDB" id="A0A1I4FBB0"/>
<feature type="chain" id="PRO_5009302728" evidence="2">
    <location>
        <begin position="21"/>
        <end position="401"/>
    </location>
</feature>
<organism evidence="3 4">
    <name type="scientific">Neomesorhizobium albiziae</name>
    <dbReference type="NCBI Taxonomy" id="335020"/>
    <lineage>
        <taxon>Bacteria</taxon>
        <taxon>Pseudomonadati</taxon>
        <taxon>Pseudomonadota</taxon>
        <taxon>Alphaproteobacteria</taxon>
        <taxon>Hyphomicrobiales</taxon>
        <taxon>Phyllobacteriaceae</taxon>
        <taxon>Neomesorhizobium</taxon>
    </lineage>
</organism>
<name>A0A1I4FBB0_9HYPH</name>
<dbReference type="RefSeq" id="WP_149764068.1">
    <property type="nucleotide sequence ID" value="NZ_BSPE01000010.1"/>
</dbReference>
<dbReference type="Proteomes" id="UP000323300">
    <property type="component" value="Unassembled WGS sequence"/>
</dbReference>
<keyword evidence="1" id="KW-0812">Transmembrane</keyword>
<accession>A0A1I4FBB0</accession>
<keyword evidence="2" id="KW-0732">Signal</keyword>
<proteinExistence type="predicted"/>
<keyword evidence="4" id="KW-1185">Reference proteome</keyword>
<keyword evidence="1" id="KW-1133">Transmembrane helix</keyword>
<protein>
    <submittedName>
        <fullName evidence="3">Uncharacterized protein</fullName>
    </submittedName>
</protein>